<evidence type="ECO:0000313" key="2">
    <source>
        <dbReference type="Proteomes" id="UP000308600"/>
    </source>
</evidence>
<protein>
    <submittedName>
        <fullName evidence="1">Uncharacterized protein</fullName>
    </submittedName>
</protein>
<gene>
    <name evidence="1" type="ORF">BDN72DRAFT_832572</name>
</gene>
<sequence>MTGTIEPLTLDPELRAHDAFFYGTLMHPVILKRVIHNEGLHLSICPAVLLEHTRHKVQRQDYPGVVPYSRGKTLFERDLELEERCVRGTLVVGLTEADLRYLDMFEGSVRKATRAFRMTSASRQVAMRQEKCHYMPLILFVLCRSTHENE</sequence>
<proteinExistence type="predicted"/>
<dbReference type="Proteomes" id="UP000308600">
    <property type="component" value="Unassembled WGS sequence"/>
</dbReference>
<organism evidence="1 2">
    <name type="scientific">Pluteus cervinus</name>
    <dbReference type="NCBI Taxonomy" id="181527"/>
    <lineage>
        <taxon>Eukaryota</taxon>
        <taxon>Fungi</taxon>
        <taxon>Dikarya</taxon>
        <taxon>Basidiomycota</taxon>
        <taxon>Agaricomycotina</taxon>
        <taxon>Agaricomycetes</taxon>
        <taxon>Agaricomycetidae</taxon>
        <taxon>Agaricales</taxon>
        <taxon>Pluteineae</taxon>
        <taxon>Pluteaceae</taxon>
        <taxon>Pluteus</taxon>
    </lineage>
</organism>
<keyword evidence="2" id="KW-1185">Reference proteome</keyword>
<reference evidence="1 2" key="1">
    <citation type="journal article" date="2019" name="Nat. Ecol. Evol.">
        <title>Megaphylogeny resolves global patterns of mushroom evolution.</title>
        <authorList>
            <person name="Varga T."/>
            <person name="Krizsan K."/>
            <person name="Foldi C."/>
            <person name="Dima B."/>
            <person name="Sanchez-Garcia M."/>
            <person name="Sanchez-Ramirez S."/>
            <person name="Szollosi G.J."/>
            <person name="Szarkandi J.G."/>
            <person name="Papp V."/>
            <person name="Albert L."/>
            <person name="Andreopoulos W."/>
            <person name="Angelini C."/>
            <person name="Antonin V."/>
            <person name="Barry K.W."/>
            <person name="Bougher N.L."/>
            <person name="Buchanan P."/>
            <person name="Buyck B."/>
            <person name="Bense V."/>
            <person name="Catcheside P."/>
            <person name="Chovatia M."/>
            <person name="Cooper J."/>
            <person name="Damon W."/>
            <person name="Desjardin D."/>
            <person name="Finy P."/>
            <person name="Geml J."/>
            <person name="Haridas S."/>
            <person name="Hughes K."/>
            <person name="Justo A."/>
            <person name="Karasinski D."/>
            <person name="Kautmanova I."/>
            <person name="Kiss B."/>
            <person name="Kocsube S."/>
            <person name="Kotiranta H."/>
            <person name="LaButti K.M."/>
            <person name="Lechner B.E."/>
            <person name="Liimatainen K."/>
            <person name="Lipzen A."/>
            <person name="Lukacs Z."/>
            <person name="Mihaltcheva S."/>
            <person name="Morgado L.N."/>
            <person name="Niskanen T."/>
            <person name="Noordeloos M.E."/>
            <person name="Ohm R.A."/>
            <person name="Ortiz-Santana B."/>
            <person name="Ovrebo C."/>
            <person name="Racz N."/>
            <person name="Riley R."/>
            <person name="Savchenko A."/>
            <person name="Shiryaev A."/>
            <person name="Soop K."/>
            <person name="Spirin V."/>
            <person name="Szebenyi C."/>
            <person name="Tomsovsky M."/>
            <person name="Tulloss R.E."/>
            <person name="Uehling J."/>
            <person name="Grigoriev I.V."/>
            <person name="Vagvolgyi C."/>
            <person name="Papp T."/>
            <person name="Martin F.M."/>
            <person name="Miettinen O."/>
            <person name="Hibbett D.S."/>
            <person name="Nagy L.G."/>
        </authorList>
    </citation>
    <scope>NUCLEOTIDE SEQUENCE [LARGE SCALE GENOMIC DNA]</scope>
    <source>
        <strain evidence="1 2">NL-1719</strain>
    </source>
</reference>
<evidence type="ECO:0000313" key="1">
    <source>
        <dbReference type="EMBL" id="TFK75220.1"/>
    </source>
</evidence>
<dbReference type="EMBL" id="ML208264">
    <property type="protein sequence ID" value="TFK75220.1"/>
    <property type="molecule type" value="Genomic_DNA"/>
</dbReference>
<name>A0ACD3BAP3_9AGAR</name>
<accession>A0ACD3BAP3</accession>